<evidence type="ECO:0000313" key="8">
    <source>
        <dbReference type="EMBL" id="KAK6988050.1"/>
    </source>
</evidence>
<dbReference type="GO" id="GO:0003700">
    <property type="term" value="F:DNA-binding transcription factor activity"/>
    <property type="evidence" value="ECO:0007669"/>
    <property type="project" value="InterPro"/>
</dbReference>
<name>A0AAV9ZNH2_9AGAR</name>
<comment type="subcellular location">
    <subcellularLocation>
        <location evidence="1">Nucleus</location>
    </subcellularLocation>
</comment>
<dbReference type="AlphaFoldDB" id="A0AAV9ZNH2"/>
<dbReference type="InterPro" id="IPR000232">
    <property type="entry name" value="HSF_DNA-bd"/>
</dbReference>
<comment type="caution">
    <text evidence="8">The sequence shown here is derived from an EMBL/GenBank/DDBJ whole genome shotgun (WGS) entry which is preliminary data.</text>
</comment>
<keyword evidence="3 8" id="KW-0238">DNA-binding</keyword>
<feature type="coiled-coil region" evidence="6">
    <location>
        <begin position="77"/>
        <end position="104"/>
    </location>
</feature>
<proteinExistence type="inferred from homology"/>
<reference evidence="8 9" key="1">
    <citation type="journal article" date="2024" name="J Genomics">
        <title>Draft genome sequencing and assembly of Favolaschia claudopus CIRM-BRFM 2984 isolated from oak limbs.</title>
        <authorList>
            <person name="Navarro D."/>
            <person name="Drula E."/>
            <person name="Chaduli D."/>
            <person name="Cazenave R."/>
            <person name="Ahrendt S."/>
            <person name="Wang J."/>
            <person name="Lipzen A."/>
            <person name="Daum C."/>
            <person name="Barry K."/>
            <person name="Grigoriev I.V."/>
            <person name="Favel A."/>
            <person name="Rosso M.N."/>
            <person name="Martin F."/>
        </authorList>
    </citation>
    <scope>NUCLEOTIDE SEQUENCE [LARGE SCALE GENOMIC DNA]</scope>
    <source>
        <strain evidence="8 9">CIRM-BRFM 2984</strain>
    </source>
</reference>
<evidence type="ECO:0000313" key="9">
    <source>
        <dbReference type="Proteomes" id="UP001362999"/>
    </source>
</evidence>
<dbReference type="GO" id="GO:0043565">
    <property type="term" value="F:sequence-specific DNA binding"/>
    <property type="evidence" value="ECO:0007669"/>
    <property type="project" value="InterPro"/>
</dbReference>
<dbReference type="Gene3D" id="1.10.10.10">
    <property type="entry name" value="Winged helix-like DNA-binding domain superfamily/Winged helix DNA-binding domain"/>
    <property type="match status" value="1"/>
</dbReference>
<sequence>MINDTESSHLISWTDPGTSFIIRNPGEFCRTVLGNHFTHNNVRAFNIWEFSHNKFLRGRPDLLGEVKGKSHEPDAPMKQVAAQLASLREENQRICEQLSTERQRIDRLVLVVNHLWDAVEKGFGPGSGS</sequence>
<evidence type="ECO:0000256" key="4">
    <source>
        <dbReference type="ARBA" id="ARBA00023242"/>
    </source>
</evidence>
<dbReference type="PANTHER" id="PTHR10015:SF427">
    <property type="entry name" value="HEAT SHOCK FACTOR PROTEIN"/>
    <property type="match status" value="1"/>
</dbReference>
<evidence type="ECO:0000259" key="7">
    <source>
        <dbReference type="SMART" id="SM00415"/>
    </source>
</evidence>
<evidence type="ECO:0000256" key="3">
    <source>
        <dbReference type="ARBA" id="ARBA00023125"/>
    </source>
</evidence>
<feature type="domain" description="HSF-type DNA-binding" evidence="7">
    <location>
        <begin position="1"/>
        <end position="69"/>
    </location>
</feature>
<dbReference type="InterPro" id="IPR036390">
    <property type="entry name" value="WH_DNA-bd_sf"/>
</dbReference>
<dbReference type="Proteomes" id="UP001362999">
    <property type="component" value="Unassembled WGS sequence"/>
</dbReference>
<dbReference type="SMART" id="SM00415">
    <property type="entry name" value="HSF"/>
    <property type="match status" value="1"/>
</dbReference>
<keyword evidence="4" id="KW-0539">Nucleus</keyword>
<protein>
    <submittedName>
        <fullName evidence="8">HSF-type DNA-binding-domain-containing protein</fullName>
    </submittedName>
</protein>
<dbReference type="SUPFAM" id="SSF46785">
    <property type="entry name" value="Winged helix' DNA-binding domain"/>
    <property type="match status" value="1"/>
</dbReference>
<dbReference type="EMBL" id="JAWWNJ010000126">
    <property type="protein sequence ID" value="KAK6988050.1"/>
    <property type="molecule type" value="Genomic_DNA"/>
</dbReference>
<dbReference type="Pfam" id="PF00447">
    <property type="entry name" value="HSF_DNA-bind"/>
    <property type="match status" value="1"/>
</dbReference>
<keyword evidence="9" id="KW-1185">Reference proteome</keyword>
<dbReference type="InterPro" id="IPR036388">
    <property type="entry name" value="WH-like_DNA-bd_sf"/>
</dbReference>
<dbReference type="PANTHER" id="PTHR10015">
    <property type="entry name" value="HEAT SHOCK TRANSCRIPTION FACTOR"/>
    <property type="match status" value="1"/>
</dbReference>
<accession>A0AAV9ZNH2</accession>
<keyword evidence="6" id="KW-0175">Coiled coil</keyword>
<evidence type="ECO:0000256" key="5">
    <source>
        <dbReference type="RuleBase" id="RU004020"/>
    </source>
</evidence>
<evidence type="ECO:0000256" key="2">
    <source>
        <dbReference type="ARBA" id="ARBA00006403"/>
    </source>
</evidence>
<gene>
    <name evidence="8" type="ORF">R3P38DRAFT_3332223</name>
</gene>
<dbReference type="GO" id="GO:0005634">
    <property type="term" value="C:nucleus"/>
    <property type="evidence" value="ECO:0007669"/>
    <property type="project" value="UniProtKB-SubCell"/>
</dbReference>
<organism evidence="8 9">
    <name type="scientific">Favolaschia claudopus</name>
    <dbReference type="NCBI Taxonomy" id="2862362"/>
    <lineage>
        <taxon>Eukaryota</taxon>
        <taxon>Fungi</taxon>
        <taxon>Dikarya</taxon>
        <taxon>Basidiomycota</taxon>
        <taxon>Agaricomycotina</taxon>
        <taxon>Agaricomycetes</taxon>
        <taxon>Agaricomycetidae</taxon>
        <taxon>Agaricales</taxon>
        <taxon>Marasmiineae</taxon>
        <taxon>Mycenaceae</taxon>
        <taxon>Favolaschia</taxon>
    </lineage>
</organism>
<evidence type="ECO:0000256" key="1">
    <source>
        <dbReference type="ARBA" id="ARBA00004123"/>
    </source>
</evidence>
<comment type="similarity">
    <text evidence="2 5">Belongs to the HSF family.</text>
</comment>
<evidence type="ECO:0000256" key="6">
    <source>
        <dbReference type="SAM" id="Coils"/>
    </source>
</evidence>